<dbReference type="Pfam" id="PF12612">
    <property type="entry name" value="TFCD_C"/>
    <property type="match status" value="1"/>
</dbReference>
<dbReference type="Proteomes" id="UP001211907">
    <property type="component" value="Unassembled WGS sequence"/>
</dbReference>
<dbReference type="InterPro" id="IPR058033">
    <property type="entry name" value="ARM_TBCD_2nd"/>
</dbReference>
<dbReference type="PANTHER" id="PTHR12658:SF0">
    <property type="entry name" value="TUBULIN-SPECIFIC CHAPERONE D"/>
    <property type="match status" value="1"/>
</dbReference>
<proteinExistence type="predicted"/>
<organism evidence="5 6">
    <name type="scientific">Physocladia obscura</name>
    <dbReference type="NCBI Taxonomy" id="109957"/>
    <lineage>
        <taxon>Eukaryota</taxon>
        <taxon>Fungi</taxon>
        <taxon>Fungi incertae sedis</taxon>
        <taxon>Chytridiomycota</taxon>
        <taxon>Chytridiomycota incertae sedis</taxon>
        <taxon>Chytridiomycetes</taxon>
        <taxon>Chytridiales</taxon>
        <taxon>Chytriomycetaceae</taxon>
        <taxon>Physocladia</taxon>
    </lineage>
</organism>
<dbReference type="PROSITE" id="PS50077">
    <property type="entry name" value="HEAT_REPEAT"/>
    <property type="match status" value="1"/>
</dbReference>
<dbReference type="InterPro" id="IPR011989">
    <property type="entry name" value="ARM-like"/>
</dbReference>
<feature type="domain" description="Tubulin-folding cofactor D C-terminal" evidence="3">
    <location>
        <begin position="997"/>
        <end position="1191"/>
    </location>
</feature>
<dbReference type="GO" id="GO:0007021">
    <property type="term" value="P:tubulin complex assembly"/>
    <property type="evidence" value="ECO:0007669"/>
    <property type="project" value="InterPro"/>
</dbReference>
<dbReference type="InterPro" id="IPR022577">
    <property type="entry name" value="TBCD_C"/>
</dbReference>
<dbReference type="InterPro" id="IPR033162">
    <property type="entry name" value="TBCD"/>
</dbReference>
<dbReference type="GO" id="GO:0007023">
    <property type="term" value="P:post-chaperonin tubulin folding pathway"/>
    <property type="evidence" value="ECO:0007669"/>
    <property type="project" value="InterPro"/>
</dbReference>
<feature type="domain" description="Tubulin-folding cofactor D ARM repeats" evidence="4">
    <location>
        <begin position="303"/>
        <end position="556"/>
    </location>
</feature>
<evidence type="ECO:0000259" key="3">
    <source>
        <dbReference type="Pfam" id="PF12612"/>
    </source>
</evidence>
<evidence type="ECO:0000313" key="6">
    <source>
        <dbReference type="Proteomes" id="UP001211907"/>
    </source>
</evidence>
<dbReference type="PANTHER" id="PTHR12658">
    <property type="entry name" value="BETA-TUBULIN COFACTOR D"/>
    <property type="match status" value="1"/>
</dbReference>
<comment type="caution">
    <text evidence="5">The sequence shown here is derived from an EMBL/GenBank/DDBJ whole genome shotgun (WGS) entry which is preliminary data.</text>
</comment>
<dbReference type="Pfam" id="PF23579">
    <property type="entry name" value="ARM_TBCD"/>
    <property type="match status" value="1"/>
</dbReference>
<reference evidence="5" key="1">
    <citation type="submission" date="2020-05" db="EMBL/GenBank/DDBJ databases">
        <title>Phylogenomic resolution of chytrid fungi.</title>
        <authorList>
            <person name="Stajich J.E."/>
            <person name="Amses K."/>
            <person name="Simmons R."/>
            <person name="Seto K."/>
            <person name="Myers J."/>
            <person name="Bonds A."/>
            <person name="Quandt C.A."/>
            <person name="Barry K."/>
            <person name="Liu P."/>
            <person name="Grigoriev I."/>
            <person name="Longcore J.E."/>
            <person name="James T.Y."/>
        </authorList>
    </citation>
    <scope>NUCLEOTIDE SEQUENCE</scope>
    <source>
        <strain evidence="5">JEL0513</strain>
    </source>
</reference>
<keyword evidence="6" id="KW-1185">Reference proteome</keyword>
<gene>
    <name evidence="5" type="ORF">HK100_002466</name>
</gene>
<dbReference type="GO" id="GO:0000226">
    <property type="term" value="P:microtubule cytoskeleton organization"/>
    <property type="evidence" value="ECO:0007669"/>
    <property type="project" value="TreeGrafter"/>
</dbReference>
<dbReference type="InterPro" id="IPR021133">
    <property type="entry name" value="HEAT_type_2"/>
</dbReference>
<feature type="repeat" description="HEAT" evidence="2">
    <location>
        <begin position="379"/>
        <end position="416"/>
    </location>
</feature>
<name>A0AAD5XE70_9FUNG</name>
<dbReference type="InterPro" id="IPR016024">
    <property type="entry name" value="ARM-type_fold"/>
</dbReference>
<protein>
    <recommendedName>
        <fullName evidence="7">Tubulin-specific chaperone D</fullName>
    </recommendedName>
</protein>
<evidence type="ECO:0000256" key="1">
    <source>
        <dbReference type="ARBA" id="ARBA00023186"/>
    </source>
</evidence>
<dbReference type="EMBL" id="JADGJH010001578">
    <property type="protein sequence ID" value="KAJ3112039.1"/>
    <property type="molecule type" value="Genomic_DNA"/>
</dbReference>
<accession>A0AAD5XE70</accession>
<keyword evidence="1" id="KW-0143">Chaperone</keyword>
<evidence type="ECO:0000259" key="4">
    <source>
        <dbReference type="Pfam" id="PF25767"/>
    </source>
</evidence>
<dbReference type="Pfam" id="PF25767">
    <property type="entry name" value="ARM_TBCD_2nd"/>
    <property type="match status" value="1"/>
</dbReference>
<dbReference type="GO" id="GO:0005096">
    <property type="term" value="F:GTPase activator activity"/>
    <property type="evidence" value="ECO:0007669"/>
    <property type="project" value="InterPro"/>
</dbReference>
<dbReference type="GO" id="GO:0048487">
    <property type="term" value="F:beta-tubulin binding"/>
    <property type="evidence" value="ECO:0007669"/>
    <property type="project" value="InterPro"/>
</dbReference>
<dbReference type="SUPFAM" id="SSF48371">
    <property type="entry name" value="ARM repeat"/>
    <property type="match status" value="2"/>
</dbReference>
<sequence length="1299" mass="143540">MVEEEFKEGEDAIGTHFEEHEEVIRLIAELVEMARMDSGGAENNHSNNNDYHQAFVVQRRIRVLLERYQEQPQLLDAHLENMTNAIVIPIREIISTANSTFISKETTASIIPAVRALFYVLNVVCSVRGWKTVVSFLPHDPSDLEPLLSFLARVPIQPIYWDVRYVLLLWLSLVVMVPFDLAVIDSSFASLSLIDTIVQQGTYFLAFAGKEYQGASILLTRVLTRRDTVNSHLPRFLSYCTTEALKVHLELSSINIFLLRGILHALCSIYKFGPRNLLLPTLSGVVDLCSQLSEGPAARSNSLVKKLICKLSQRVGLCFLKPKLAAWRYQRGSRSLAANLAKVTISNSKNQLPPAQGGIAVAIEDVDEDNDVPEEIESIIQLMLNGLRDKDTIVRWSAAKGVGRISARLPQEFATEVVASVINLFYEDILPSVDPSSSLLNLTAVSDSTWHGACLAVAELARRGLLMPEWLEKVVPCVSNALLFDQRRGVHSIGSHVRDAANYVCWSFFRAYDPALLVPHISMLSQRLIVSATLDREVNVRRAASAAFQEGVGRLGGSGEFGAVPNGIDVVTIADYFSVGNRTTSIREVAVTLSKYVEYRSDIILHVSQVLTIHWDKSMRVLASQALYKLSFVDLDFVLTNVLPYLISKVHSPDLIVRHGTCLALGEICLAWSQIRGGSSSNLNETDGNQAKTQTHTINPVWWNKDEHEKFIKLPSILPGIIRERPIPQLSLPPGILLVNGKLAIHNIEFDLFINSWWKLVHSTLEHRDESVQAVASKAAASLMEYCWPSSSWSVDVSLLKRAKESAKLSNFIDVLCKKLTFPRTVLLINDNGTVVKGPQIHDIVKQHITSGGAAIVDRFPRRGYAQVAGLLSASVRHVYGSRVVQCLIDLVNSVEGGGEDAEGRRNAVTSIVGIYQREVDYGGKDAIQQIISRELFLESLDALFVGLEDYSSDSRGDVGSWIREVCFGAWPILIQLFKGVVDASGTAYLCPETKARAIGQLLRQSLEKIDRVRESAGVALMTVIRLNDVDLGISNVARETIKHSLAENTNWLNTADVYPKMVKLLEINEFREDLLVGLVVSVGGISESLVRYSTSSLIEFVNSLPLESESIVSGETLTLQSFFGNFVELFSKPQYIKDRISVALIEVTDVLIGCGAIAKIAGDGEKWIGAVTKLSDVIKKEVFKCRDVKKLLAAIKVFIGLATIPGAPANSIRDKALVQLVIYLTHAYPRVRRASSEGLYIALTTGSDEIVEKYVDVMDEIEEVLLATDWDLPVAQLKGSRAKLAEFLCVKLPAVATK</sequence>
<evidence type="ECO:0000256" key="2">
    <source>
        <dbReference type="PROSITE-ProRule" id="PRU00103"/>
    </source>
</evidence>
<evidence type="ECO:0000313" key="5">
    <source>
        <dbReference type="EMBL" id="KAJ3112039.1"/>
    </source>
</evidence>
<dbReference type="Gene3D" id="1.25.10.10">
    <property type="entry name" value="Leucine-rich Repeat Variant"/>
    <property type="match status" value="1"/>
</dbReference>
<evidence type="ECO:0008006" key="7">
    <source>
        <dbReference type="Google" id="ProtNLM"/>
    </source>
</evidence>